<keyword evidence="1" id="KW-0812">Transmembrane</keyword>
<sequence length="91" mass="10166">MKPDSSVVPWNKKHFAIVTLVAVASVVSIFIANNVIFKNHSSAIFWIIPFLIWMVFNSKRGKFGKKYYGPIPWSIAVVVSALAIILVSSMK</sequence>
<reference evidence="3" key="1">
    <citation type="submission" date="2015-10" db="EMBL/GenBank/DDBJ databases">
        <authorList>
            <person name="Lehtovirta-Morley L.E."/>
            <person name="Vieille C."/>
        </authorList>
    </citation>
    <scope>NUCLEOTIDE SEQUENCE [LARGE SCALE GENOMIC DNA]</scope>
</reference>
<evidence type="ECO:0000256" key="1">
    <source>
        <dbReference type="SAM" id="Phobius"/>
    </source>
</evidence>
<evidence type="ECO:0000313" key="3">
    <source>
        <dbReference type="Proteomes" id="UP000196239"/>
    </source>
</evidence>
<proteinExistence type="predicted"/>
<dbReference type="AlphaFoldDB" id="A0A128A3W8"/>
<keyword evidence="1" id="KW-0472">Membrane</keyword>
<feature type="transmembrane region" description="Helical" evidence="1">
    <location>
        <begin position="43"/>
        <end position="59"/>
    </location>
</feature>
<dbReference type="KEGG" id="ndv:NDEV_1276"/>
<accession>A0A128A3W8</accession>
<keyword evidence="1" id="KW-1133">Transmembrane helix</keyword>
<organism evidence="2 3">
    <name type="scientific">Nitrosotalea devaniterrae</name>
    <dbReference type="NCBI Taxonomy" id="1078905"/>
    <lineage>
        <taxon>Archaea</taxon>
        <taxon>Nitrososphaerota</taxon>
        <taxon>Nitrososphaeria</taxon>
        <taxon>Nitrosotaleales</taxon>
        <taxon>Nitrosotaleaceae</taxon>
        <taxon>Nitrosotalea</taxon>
    </lineage>
</organism>
<feature type="transmembrane region" description="Helical" evidence="1">
    <location>
        <begin position="71"/>
        <end position="90"/>
    </location>
</feature>
<evidence type="ECO:0000313" key="2">
    <source>
        <dbReference type="EMBL" id="CUR52041.1"/>
    </source>
</evidence>
<keyword evidence="3" id="KW-1185">Reference proteome</keyword>
<name>A0A128A3W8_9ARCH</name>
<gene>
    <name evidence="2" type="ORF">NDEV_1276</name>
</gene>
<protein>
    <submittedName>
        <fullName evidence="2">Uncharacterized protein</fullName>
    </submittedName>
</protein>
<feature type="transmembrane region" description="Helical" evidence="1">
    <location>
        <begin position="15"/>
        <end position="37"/>
    </location>
</feature>
<dbReference type="Proteomes" id="UP000196239">
    <property type="component" value="Chromosome 1"/>
</dbReference>
<dbReference type="EMBL" id="LN890280">
    <property type="protein sequence ID" value="CUR52041.1"/>
    <property type="molecule type" value="Genomic_DNA"/>
</dbReference>